<keyword evidence="2" id="KW-0997">Cell inner membrane</keyword>
<dbReference type="PROSITE" id="PS50192">
    <property type="entry name" value="T_SNARE"/>
    <property type="match status" value="1"/>
</dbReference>
<evidence type="ECO:0000256" key="1">
    <source>
        <dbReference type="ARBA" id="ARBA00004429"/>
    </source>
</evidence>
<reference evidence="8 9" key="1">
    <citation type="submission" date="2018-09" db="EMBL/GenBank/DDBJ databases">
        <authorList>
            <person name="Zhu H."/>
        </authorList>
    </citation>
    <scope>NUCLEOTIDE SEQUENCE [LARGE SCALE GENOMIC DNA]</scope>
    <source>
        <strain evidence="8 9">K1W22B-8</strain>
    </source>
</reference>
<keyword evidence="2" id="KW-1003">Cell membrane</keyword>
<dbReference type="PROSITE" id="PS50111">
    <property type="entry name" value="CHEMOTAXIS_TRANSDUC_2"/>
    <property type="match status" value="1"/>
</dbReference>
<comment type="subcellular location">
    <subcellularLocation>
        <location evidence="1">Cell inner membrane</location>
        <topology evidence="1">Multi-pass membrane protein</topology>
    </subcellularLocation>
</comment>
<dbReference type="AlphaFoldDB" id="A0A418WG90"/>
<evidence type="ECO:0000313" key="8">
    <source>
        <dbReference type="EMBL" id="RJF89033.1"/>
    </source>
</evidence>
<dbReference type="PANTHER" id="PTHR32089">
    <property type="entry name" value="METHYL-ACCEPTING CHEMOTAXIS PROTEIN MCPB"/>
    <property type="match status" value="1"/>
</dbReference>
<dbReference type="GO" id="GO:0007165">
    <property type="term" value="P:signal transduction"/>
    <property type="evidence" value="ECO:0007669"/>
    <property type="project" value="UniProtKB-KW"/>
</dbReference>
<feature type="domain" description="Methyl-accepting transducer" evidence="6">
    <location>
        <begin position="328"/>
        <end position="564"/>
    </location>
</feature>
<dbReference type="InterPro" id="IPR004089">
    <property type="entry name" value="MCPsignal_dom"/>
</dbReference>
<dbReference type="SUPFAM" id="SSF58104">
    <property type="entry name" value="Methyl-accepting chemotaxis protein (MCP) signaling domain"/>
    <property type="match status" value="1"/>
</dbReference>
<proteinExistence type="inferred from homology"/>
<evidence type="ECO:0000256" key="3">
    <source>
        <dbReference type="ARBA" id="ARBA00023224"/>
    </source>
</evidence>
<name>A0A418WG90_9PROT</name>
<sequence>MMPSSSTTLDPRWRRSPAGRELLRPLAGNKSLGIADHYEAVELKPRGNPMFALRRKEQEAEAAALVGAKSELAALKQMLDAMPVNVMMCELKDFSITYMNKTSVETLRKLEHLLPAKADQLLGRSIDIFHKNPSHQRRLLADPKNLPHRARIKLGDEILDLQVSAIYDAQGQYTGPMLTWSIITDFVRQEKETKRLMRMLDDMPINVMTADKDTLEINYINRTSTNTLRAVEHLLPIKADNALGTCIDIFHKNPSHQRRMLADPRNLPHSAKIKLGPETLDLRVSAIMDDDGSYIGPMVTWAIVTKTVNVIDTFERTVKTAVDSVAGSSVELNAASEVMAGAVQRAVTQAETIASNADEASSNVQTVAAATEELAASVAEIGRQAIQSSSVAQAAVAQAEQTNITVKGLAEASERVGAVVKLINDIAGQTNLLALNATIEAARAGEAGKGFAVVASEVKNLANQTAKATDEIAGQITSIQGATQDAVGAITAITKTIGQINEIAGAIAAAVEQQGSAVQEISRNVQEAAGGTREVTANVGVLSRATDEAGSVVHKVADAASSLAEQAAGMREGVARFLEEVKKL</sequence>
<keyword evidence="3 5" id="KW-0807">Transducer</keyword>
<feature type="domain" description="T-SNARE coiled-coil homology" evidence="7">
    <location>
        <begin position="480"/>
        <end position="542"/>
    </location>
</feature>
<dbReference type="Gene3D" id="3.30.450.20">
    <property type="entry name" value="PAS domain"/>
    <property type="match status" value="2"/>
</dbReference>
<dbReference type="EMBL" id="QYUK01000011">
    <property type="protein sequence ID" value="RJF89033.1"/>
    <property type="molecule type" value="Genomic_DNA"/>
</dbReference>
<comment type="caution">
    <text evidence="8">The sequence shown here is derived from an EMBL/GenBank/DDBJ whole genome shotgun (WGS) entry which is preliminary data.</text>
</comment>
<evidence type="ECO:0000256" key="5">
    <source>
        <dbReference type="PROSITE-ProRule" id="PRU00284"/>
    </source>
</evidence>
<organism evidence="8 9">
    <name type="scientific">Oleomonas cavernae</name>
    <dbReference type="NCBI Taxonomy" id="2320859"/>
    <lineage>
        <taxon>Bacteria</taxon>
        <taxon>Pseudomonadati</taxon>
        <taxon>Pseudomonadota</taxon>
        <taxon>Alphaproteobacteria</taxon>
        <taxon>Acetobacterales</taxon>
        <taxon>Acetobacteraceae</taxon>
        <taxon>Oleomonas</taxon>
    </lineage>
</organism>
<dbReference type="GO" id="GO:0004888">
    <property type="term" value="F:transmembrane signaling receptor activity"/>
    <property type="evidence" value="ECO:0007669"/>
    <property type="project" value="InterPro"/>
</dbReference>
<evidence type="ECO:0000259" key="7">
    <source>
        <dbReference type="PROSITE" id="PS50192"/>
    </source>
</evidence>
<evidence type="ECO:0000313" key="9">
    <source>
        <dbReference type="Proteomes" id="UP000284605"/>
    </source>
</evidence>
<comment type="similarity">
    <text evidence="4">Belongs to the methyl-accepting chemotaxis (MCP) protein family.</text>
</comment>
<dbReference type="PRINTS" id="PR00260">
    <property type="entry name" value="CHEMTRNSDUCR"/>
</dbReference>
<protein>
    <submittedName>
        <fullName evidence="8">Chemotaxis protein</fullName>
    </submittedName>
</protein>
<gene>
    <name evidence="8" type="ORF">D3874_20330</name>
</gene>
<keyword evidence="9" id="KW-1185">Reference proteome</keyword>
<dbReference type="GO" id="GO:0005886">
    <property type="term" value="C:plasma membrane"/>
    <property type="evidence" value="ECO:0007669"/>
    <property type="project" value="UniProtKB-SubCell"/>
</dbReference>
<dbReference type="InterPro" id="IPR000727">
    <property type="entry name" value="T_SNARE_dom"/>
</dbReference>
<keyword evidence="2" id="KW-0472">Membrane</keyword>
<evidence type="ECO:0000256" key="4">
    <source>
        <dbReference type="ARBA" id="ARBA00029447"/>
    </source>
</evidence>
<accession>A0A418WG90</accession>
<dbReference type="PANTHER" id="PTHR32089:SF112">
    <property type="entry name" value="LYSOZYME-LIKE PROTEIN-RELATED"/>
    <property type="match status" value="1"/>
</dbReference>
<evidence type="ECO:0000259" key="6">
    <source>
        <dbReference type="PROSITE" id="PS50111"/>
    </source>
</evidence>
<dbReference type="InterPro" id="IPR004090">
    <property type="entry name" value="Chemotax_Me-accpt_rcpt"/>
</dbReference>
<dbReference type="Pfam" id="PF00015">
    <property type="entry name" value="MCPsignal"/>
    <property type="match status" value="1"/>
</dbReference>
<evidence type="ECO:0000256" key="2">
    <source>
        <dbReference type="ARBA" id="ARBA00022519"/>
    </source>
</evidence>
<dbReference type="Gene3D" id="1.10.287.950">
    <property type="entry name" value="Methyl-accepting chemotaxis protein"/>
    <property type="match status" value="1"/>
</dbReference>
<dbReference type="GO" id="GO:0006935">
    <property type="term" value="P:chemotaxis"/>
    <property type="evidence" value="ECO:0007669"/>
    <property type="project" value="InterPro"/>
</dbReference>
<dbReference type="Proteomes" id="UP000284605">
    <property type="component" value="Unassembled WGS sequence"/>
</dbReference>
<dbReference type="SMART" id="SM00283">
    <property type="entry name" value="MA"/>
    <property type="match status" value="1"/>
</dbReference>